<dbReference type="Gene3D" id="1.10.10.10">
    <property type="entry name" value="Winged helix-like DNA-binding domain superfamily/Winged helix DNA-binding domain"/>
    <property type="match status" value="1"/>
</dbReference>
<feature type="compositionally biased region" description="Polar residues" evidence="10">
    <location>
        <begin position="1"/>
        <end position="14"/>
    </location>
</feature>
<keyword evidence="6 9" id="KW-0238">DNA-binding</keyword>
<dbReference type="AlphaFoldDB" id="A0A395J5Z9"/>
<evidence type="ECO:0000256" key="2">
    <source>
        <dbReference type="ARBA" id="ARBA00004496"/>
    </source>
</evidence>
<proteinExistence type="predicted"/>
<dbReference type="GO" id="GO:0000981">
    <property type="term" value="F:DNA-binding transcription factor activity, RNA polymerase II-specific"/>
    <property type="evidence" value="ECO:0007669"/>
    <property type="project" value="TreeGrafter"/>
</dbReference>
<dbReference type="SMART" id="SM00339">
    <property type="entry name" value="FH"/>
    <property type="match status" value="1"/>
</dbReference>
<sequence>MDSDHFQQNPQNQDLPWDFDGSENIETTAQSQAAAIFTSFDGLPRMGQDQYLMASLSSSSSSPSMLNNDYTRAASQMPGSQNASPWAHQAPLTPGFGDDGNGYSYDGPADYSGLEQQSLKNFDTIPRTTWQQPYANMTMTLPVYPFDSRDNLGSMASLRADHDERPEDCIMMNSTHKPLNSTSPSSLCSEEDEQRSREPTAMDIDVDGHGIDEQPYAKLIFRALMSAPDHSMVLQEIYRWFRENTTKGSSDTKGWMNSIRHNLSMNAAFKKTERKIPGEETKKSTEWVLEDFAIKDGVQSTTRYRKGTGSKKYAKAEGVFKSELPGSTA</sequence>
<evidence type="ECO:0000313" key="12">
    <source>
        <dbReference type="EMBL" id="RAL67880.1"/>
    </source>
</evidence>
<dbReference type="PROSITE" id="PS50039">
    <property type="entry name" value="FORK_HEAD_3"/>
    <property type="match status" value="1"/>
</dbReference>
<evidence type="ECO:0000256" key="4">
    <source>
        <dbReference type="ARBA" id="ARBA00022490"/>
    </source>
</evidence>
<evidence type="ECO:0000256" key="3">
    <source>
        <dbReference type="ARBA" id="ARBA00022473"/>
    </source>
</evidence>
<accession>A0A395J5Z9</accession>
<dbReference type="FunFam" id="1.10.10.10:FF:000522">
    <property type="entry name" value="Forkhead domain protein"/>
    <property type="match status" value="1"/>
</dbReference>
<evidence type="ECO:0000259" key="11">
    <source>
        <dbReference type="PROSITE" id="PS50039"/>
    </source>
</evidence>
<evidence type="ECO:0000256" key="1">
    <source>
        <dbReference type="ARBA" id="ARBA00004123"/>
    </source>
</evidence>
<comment type="subcellular location">
    <subcellularLocation>
        <location evidence="2">Cytoplasm</location>
    </subcellularLocation>
    <subcellularLocation>
        <location evidence="1 9">Nucleus</location>
    </subcellularLocation>
</comment>
<keyword evidence="3" id="KW-0217">Developmental protein</keyword>
<reference evidence="12 13" key="1">
    <citation type="submission" date="2018-06" db="EMBL/GenBank/DDBJ databases">
        <title>Genome Sequence of the Brown Rot Fungal Pathogen Monilinia fructigena.</title>
        <authorList>
            <person name="Landi L."/>
            <person name="De Miccolis Angelini R.M."/>
            <person name="Pollastro S."/>
            <person name="Abate D."/>
            <person name="Faretra F."/>
            <person name="Romanazzi G."/>
        </authorList>
    </citation>
    <scope>NUCLEOTIDE SEQUENCE [LARGE SCALE GENOMIC DNA]</scope>
    <source>
        <strain evidence="12 13">Mfrg269</strain>
    </source>
</reference>
<dbReference type="InterPro" id="IPR036388">
    <property type="entry name" value="WH-like_DNA-bd_sf"/>
</dbReference>
<feature type="domain" description="Fork-head" evidence="11">
    <location>
        <begin position="216"/>
        <end position="308"/>
    </location>
</feature>
<feature type="DNA-binding region" description="Fork-head" evidence="9">
    <location>
        <begin position="216"/>
        <end position="308"/>
    </location>
</feature>
<gene>
    <name evidence="12" type="ORF">DID88_008605</name>
</gene>
<feature type="compositionally biased region" description="Polar residues" evidence="10">
    <location>
        <begin position="174"/>
        <end position="188"/>
    </location>
</feature>
<feature type="region of interest" description="Disordered" evidence="10">
    <location>
        <begin position="1"/>
        <end position="22"/>
    </location>
</feature>
<organism evidence="12 13">
    <name type="scientific">Monilinia fructigena</name>
    <dbReference type="NCBI Taxonomy" id="38457"/>
    <lineage>
        <taxon>Eukaryota</taxon>
        <taxon>Fungi</taxon>
        <taxon>Dikarya</taxon>
        <taxon>Ascomycota</taxon>
        <taxon>Pezizomycotina</taxon>
        <taxon>Leotiomycetes</taxon>
        <taxon>Helotiales</taxon>
        <taxon>Sclerotiniaceae</taxon>
        <taxon>Monilinia</taxon>
    </lineage>
</organism>
<evidence type="ECO:0000256" key="8">
    <source>
        <dbReference type="ARBA" id="ARBA00023242"/>
    </source>
</evidence>
<feature type="compositionally biased region" description="Basic and acidic residues" evidence="10">
    <location>
        <begin position="194"/>
        <end position="209"/>
    </location>
</feature>
<protein>
    <recommendedName>
        <fullName evidence="11">Fork-head domain-containing protein</fullName>
    </recommendedName>
</protein>
<comment type="caution">
    <text evidence="12">The sequence shown here is derived from an EMBL/GenBank/DDBJ whole genome shotgun (WGS) entry which is preliminary data.</text>
</comment>
<keyword evidence="7" id="KW-0804">Transcription</keyword>
<dbReference type="InterPro" id="IPR001766">
    <property type="entry name" value="Fork_head_dom"/>
</dbReference>
<dbReference type="GO" id="GO:0005737">
    <property type="term" value="C:cytoplasm"/>
    <property type="evidence" value="ECO:0007669"/>
    <property type="project" value="UniProtKB-SubCell"/>
</dbReference>
<keyword evidence="5" id="KW-0805">Transcription regulation</keyword>
<dbReference type="SUPFAM" id="SSF46785">
    <property type="entry name" value="Winged helix' DNA-binding domain"/>
    <property type="match status" value="1"/>
</dbReference>
<keyword evidence="4" id="KW-0963">Cytoplasm</keyword>
<dbReference type="CDD" id="cd20032">
    <property type="entry name" value="FH_FOXO"/>
    <property type="match status" value="1"/>
</dbReference>
<dbReference type="PANTHER" id="PTHR45767:SF2">
    <property type="entry name" value="FORKHEAD BOX PROTEIN O"/>
    <property type="match status" value="1"/>
</dbReference>
<feature type="region of interest" description="Disordered" evidence="10">
    <location>
        <begin position="174"/>
        <end position="209"/>
    </location>
</feature>
<name>A0A395J5Z9_9HELO</name>
<dbReference type="Proteomes" id="UP000249056">
    <property type="component" value="Unassembled WGS sequence"/>
</dbReference>
<evidence type="ECO:0000256" key="9">
    <source>
        <dbReference type="PROSITE-ProRule" id="PRU00089"/>
    </source>
</evidence>
<keyword evidence="13" id="KW-1185">Reference proteome</keyword>
<evidence type="ECO:0000256" key="10">
    <source>
        <dbReference type="SAM" id="MobiDB-lite"/>
    </source>
</evidence>
<dbReference type="OrthoDB" id="5954824at2759"/>
<evidence type="ECO:0000256" key="6">
    <source>
        <dbReference type="ARBA" id="ARBA00023125"/>
    </source>
</evidence>
<evidence type="ECO:0000256" key="5">
    <source>
        <dbReference type="ARBA" id="ARBA00023015"/>
    </source>
</evidence>
<feature type="region of interest" description="Disordered" evidence="10">
    <location>
        <begin position="58"/>
        <end position="110"/>
    </location>
</feature>
<keyword evidence="8 9" id="KW-0539">Nucleus</keyword>
<evidence type="ECO:0000313" key="13">
    <source>
        <dbReference type="Proteomes" id="UP000249056"/>
    </source>
</evidence>
<dbReference type="GO" id="GO:0000978">
    <property type="term" value="F:RNA polymerase II cis-regulatory region sequence-specific DNA binding"/>
    <property type="evidence" value="ECO:0007669"/>
    <property type="project" value="TreeGrafter"/>
</dbReference>
<dbReference type="PANTHER" id="PTHR45767">
    <property type="entry name" value="FORKHEAD BOX PROTEIN O"/>
    <property type="match status" value="1"/>
</dbReference>
<dbReference type="GO" id="GO:0005634">
    <property type="term" value="C:nucleus"/>
    <property type="evidence" value="ECO:0007669"/>
    <property type="project" value="UniProtKB-SubCell"/>
</dbReference>
<dbReference type="EMBL" id="QKRW01000002">
    <property type="protein sequence ID" value="RAL67880.1"/>
    <property type="molecule type" value="Genomic_DNA"/>
</dbReference>
<dbReference type="InterPro" id="IPR036390">
    <property type="entry name" value="WH_DNA-bd_sf"/>
</dbReference>
<evidence type="ECO:0000256" key="7">
    <source>
        <dbReference type="ARBA" id="ARBA00023163"/>
    </source>
</evidence>
<feature type="compositionally biased region" description="Polar residues" evidence="10">
    <location>
        <begin position="65"/>
        <end position="84"/>
    </location>
</feature>
<dbReference type="Pfam" id="PF00250">
    <property type="entry name" value="Forkhead"/>
    <property type="match status" value="1"/>
</dbReference>